<evidence type="ECO:0000259" key="5">
    <source>
        <dbReference type="PROSITE" id="PS50043"/>
    </source>
</evidence>
<name>A0AAD1HDS4_9MYCO</name>
<gene>
    <name evidence="6" type="ORF">MMOR_38660</name>
</gene>
<dbReference type="Gene3D" id="1.10.10.10">
    <property type="entry name" value="Winged helix-like DNA-binding domain superfamily/Winged helix DNA-binding domain"/>
    <property type="match status" value="1"/>
</dbReference>
<dbReference type="AlphaFoldDB" id="A0AAD1HDS4"/>
<dbReference type="GO" id="GO:0006355">
    <property type="term" value="P:regulation of DNA-templated transcription"/>
    <property type="evidence" value="ECO:0007669"/>
    <property type="project" value="InterPro"/>
</dbReference>
<sequence>MRDNELRDRIVAVLHEAATLPGLGDVAAVGDGRDFTRIQSALGSAHDRLAALASGAEIPAARLIGLLTEIGQLRVQVGQTQIKQRNDRYGAVRNALSRLHSIDSIEQMLERAPAELCRCGFDRVIISRVEESTWWVESVHVTADPEWAAEIARAGREHPMHIDHTLVESEILRRRAPVLVRDAQRDPRTNAVIGQASLSRSYVAAPIMPNGRIIGLLHADCYNSRRHVDEEDLATLWMFAEGFGYAYQRTALSERLRLARNEIQRMARDIATAADDLCTSRAILGRPQRHLDERHAPVAASLAACTSIESRLSPREIEVVSLMAEGKSNREIATCLVISEGTVKTHVKHILRKLKASNRAEAVFRYVRITAVHGAPPTTPQR</sequence>
<dbReference type="InterPro" id="IPR036388">
    <property type="entry name" value="WH-like_DNA-bd_sf"/>
</dbReference>
<accession>A0AAD1HDS4</accession>
<dbReference type="PRINTS" id="PR00038">
    <property type="entry name" value="HTHLUXR"/>
</dbReference>
<dbReference type="SMART" id="SM00421">
    <property type="entry name" value="HTH_LUXR"/>
    <property type="match status" value="1"/>
</dbReference>
<feature type="coiled-coil region" evidence="4">
    <location>
        <begin position="249"/>
        <end position="276"/>
    </location>
</feature>
<dbReference type="PROSITE" id="PS50043">
    <property type="entry name" value="HTH_LUXR_2"/>
    <property type="match status" value="1"/>
</dbReference>
<dbReference type="Proteomes" id="UP000466681">
    <property type="component" value="Chromosome"/>
</dbReference>
<dbReference type="SUPFAM" id="SSF46894">
    <property type="entry name" value="C-terminal effector domain of the bipartite response regulators"/>
    <property type="match status" value="1"/>
</dbReference>
<evidence type="ECO:0000256" key="3">
    <source>
        <dbReference type="ARBA" id="ARBA00023163"/>
    </source>
</evidence>
<dbReference type="InterPro" id="IPR000792">
    <property type="entry name" value="Tscrpt_reg_LuxR_C"/>
</dbReference>
<organism evidence="6 7">
    <name type="scientific">Mycolicibacterium moriokaense</name>
    <dbReference type="NCBI Taxonomy" id="39691"/>
    <lineage>
        <taxon>Bacteria</taxon>
        <taxon>Bacillati</taxon>
        <taxon>Actinomycetota</taxon>
        <taxon>Actinomycetes</taxon>
        <taxon>Mycobacteriales</taxon>
        <taxon>Mycobacteriaceae</taxon>
        <taxon>Mycolicibacterium</taxon>
    </lineage>
</organism>
<dbReference type="PANTHER" id="PTHR44688">
    <property type="entry name" value="DNA-BINDING TRANSCRIPTIONAL ACTIVATOR DEVR_DOSR"/>
    <property type="match status" value="1"/>
</dbReference>
<keyword evidence="3" id="KW-0804">Transcription</keyword>
<dbReference type="Gene3D" id="3.30.450.40">
    <property type="match status" value="1"/>
</dbReference>
<dbReference type="Pfam" id="PF00196">
    <property type="entry name" value="GerE"/>
    <property type="match status" value="1"/>
</dbReference>
<evidence type="ECO:0000313" key="7">
    <source>
        <dbReference type="Proteomes" id="UP000466681"/>
    </source>
</evidence>
<feature type="domain" description="HTH luxR-type" evidence="5">
    <location>
        <begin position="305"/>
        <end position="370"/>
    </location>
</feature>
<dbReference type="InterPro" id="IPR003018">
    <property type="entry name" value="GAF"/>
</dbReference>
<dbReference type="KEGG" id="mmor:MMOR_38660"/>
<dbReference type="PANTHER" id="PTHR44688:SF25">
    <property type="entry name" value="HTH LUXR-TYPE DOMAIN-CONTAINING PROTEIN"/>
    <property type="match status" value="1"/>
</dbReference>
<evidence type="ECO:0000313" key="6">
    <source>
        <dbReference type="EMBL" id="BBX02930.1"/>
    </source>
</evidence>
<evidence type="ECO:0000256" key="1">
    <source>
        <dbReference type="ARBA" id="ARBA00023015"/>
    </source>
</evidence>
<keyword evidence="7" id="KW-1185">Reference proteome</keyword>
<dbReference type="GO" id="GO:0003677">
    <property type="term" value="F:DNA binding"/>
    <property type="evidence" value="ECO:0007669"/>
    <property type="project" value="UniProtKB-KW"/>
</dbReference>
<dbReference type="InterPro" id="IPR016032">
    <property type="entry name" value="Sig_transdc_resp-reg_C-effctor"/>
</dbReference>
<evidence type="ECO:0000256" key="4">
    <source>
        <dbReference type="SAM" id="Coils"/>
    </source>
</evidence>
<keyword evidence="2" id="KW-0238">DNA-binding</keyword>
<proteinExistence type="predicted"/>
<protein>
    <submittedName>
        <fullName evidence="6">LuxR family transcriptional regulator</fullName>
    </submittedName>
</protein>
<reference evidence="6 7" key="1">
    <citation type="journal article" date="2019" name="Emerg. Microbes Infect.">
        <title>Comprehensive subspecies identification of 175 nontuberculous mycobacteria species based on 7547 genomic profiles.</title>
        <authorList>
            <person name="Matsumoto Y."/>
            <person name="Kinjo T."/>
            <person name="Motooka D."/>
            <person name="Nabeya D."/>
            <person name="Jung N."/>
            <person name="Uechi K."/>
            <person name="Horii T."/>
            <person name="Iida T."/>
            <person name="Fujita J."/>
            <person name="Nakamura S."/>
        </authorList>
    </citation>
    <scope>NUCLEOTIDE SEQUENCE [LARGE SCALE GENOMIC DNA]</scope>
    <source>
        <strain evidence="6 7">JCM 6375</strain>
    </source>
</reference>
<dbReference type="CDD" id="cd06170">
    <property type="entry name" value="LuxR_C_like"/>
    <property type="match status" value="1"/>
</dbReference>
<dbReference type="PROSITE" id="PS00622">
    <property type="entry name" value="HTH_LUXR_1"/>
    <property type="match status" value="1"/>
</dbReference>
<dbReference type="Pfam" id="PF13185">
    <property type="entry name" value="GAF_2"/>
    <property type="match status" value="1"/>
</dbReference>
<keyword evidence="1" id="KW-0805">Transcription regulation</keyword>
<dbReference type="InterPro" id="IPR029016">
    <property type="entry name" value="GAF-like_dom_sf"/>
</dbReference>
<evidence type="ECO:0000256" key="2">
    <source>
        <dbReference type="ARBA" id="ARBA00023125"/>
    </source>
</evidence>
<dbReference type="SMART" id="SM00065">
    <property type="entry name" value="GAF"/>
    <property type="match status" value="1"/>
</dbReference>
<keyword evidence="4" id="KW-0175">Coiled coil</keyword>
<dbReference type="SUPFAM" id="SSF55781">
    <property type="entry name" value="GAF domain-like"/>
    <property type="match status" value="1"/>
</dbReference>
<dbReference type="EMBL" id="AP022560">
    <property type="protein sequence ID" value="BBX02930.1"/>
    <property type="molecule type" value="Genomic_DNA"/>
</dbReference>